<evidence type="ECO:0000259" key="1">
    <source>
        <dbReference type="Pfam" id="PF18922"/>
    </source>
</evidence>
<reference evidence="2" key="1">
    <citation type="submission" date="2021-01" db="EMBL/GenBank/DDBJ databases">
        <authorList>
            <person name="Corre E."/>
            <person name="Pelletier E."/>
            <person name="Niang G."/>
            <person name="Scheremetjew M."/>
            <person name="Finn R."/>
            <person name="Kale V."/>
            <person name="Holt S."/>
            <person name="Cochrane G."/>
            <person name="Meng A."/>
            <person name="Brown T."/>
            <person name="Cohen L."/>
        </authorList>
    </citation>
    <scope>NUCLEOTIDE SEQUENCE</scope>
    <source>
        <strain evidence="2">CCMP645</strain>
    </source>
</reference>
<dbReference type="AlphaFoldDB" id="A0A7S4BS20"/>
<dbReference type="InterPro" id="IPR043729">
    <property type="entry name" value="DUF5672"/>
</dbReference>
<dbReference type="Pfam" id="PF18922">
    <property type="entry name" value="DUF5672"/>
    <property type="match status" value="1"/>
</dbReference>
<proteinExistence type="predicted"/>
<name>A0A7S4BS20_CHRCT</name>
<protein>
    <recommendedName>
        <fullName evidence="1">DUF5672 domain-containing protein</fullName>
    </recommendedName>
</protein>
<accession>A0A7S4BS20</accession>
<dbReference type="EMBL" id="HBIZ01043332">
    <property type="protein sequence ID" value="CAE0775060.1"/>
    <property type="molecule type" value="Transcribed_RNA"/>
</dbReference>
<organism evidence="2">
    <name type="scientific">Chrysotila carterae</name>
    <name type="common">Marine alga</name>
    <name type="synonym">Syracosphaera carterae</name>
    <dbReference type="NCBI Taxonomy" id="13221"/>
    <lineage>
        <taxon>Eukaryota</taxon>
        <taxon>Haptista</taxon>
        <taxon>Haptophyta</taxon>
        <taxon>Prymnesiophyceae</taxon>
        <taxon>Isochrysidales</taxon>
        <taxon>Isochrysidaceae</taxon>
        <taxon>Chrysotila</taxon>
    </lineage>
</organism>
<sequence length="375" mass="41868">MIDADWDIGLEHSLEHYLSKLPQEVPIYWITDARRLNWTVSDIARPVVIAAATTRRLRRCVVTSPNPTETLRLSRLVSNQLRLDRSFWKQLPMEKALFISRDAVLCSTSTLSPSGAATTIATTAASSSFSSQSTLSRFLSANFDYVGAPWASSQPWCKALGGIHMDCCCNTDFSLVDTHRMHTLLNSYAKSLLPRNRRWGMQFTDMFLLFQREAMNMSSRFLANNAADASKAATSAATDATTSATTELALAHLPSLDDAQRFAVETLWDGASAPFGVYKPWRSDALATTMWRPQQQEQHAGVDGERQPRLSADGMYEPKTLLLRLLDVCPEIKSLCHNSHHFTADPDPELGRPAQHFVDLICKDHPMHGRSTVLR</sequence>
<gene>
    <name evidence="2" type="ORF">PCAR00345_LOCUS27694</name>
</gene>
<feature type="domain" description="DUF5672" evidence="1">
    <location>
        <begin position="78"/>
        <end position="277"/>
    </location>
</feature>
<evidence type="ECO:0000313" key="2">
    <source>
        <dbReference type="EMBL" id="CAE0775060.1"/>
    </source>
</evidence>